<dbReference type="EMBL" id="JAACJL010000045">
    <property type="protein sequence ID" value="KAF4613917.1"/>
    <property type="molecule type" value="Genomic_DNA"/>
</dbReference>
<keyword evidence="4" id="KW-0175">Coiled coil</keyword>
<name>A0A8H4VLF5_9AGAR</name>
<evidence type="ECO:0000259" key="6">
    <source>
        <dbReference type="Pfam" id="PF16755"/>
    </source>
</evidence>
<dbReference type="Proteomes" id="UP000521872">
    <property type="component" value="Unassembled WGS sequence"/>
</dbReference>
<feature type="compositionally biased region" description="Low complexity" evidence="5">
    <location>
        <begin position="881"/>
        <end position="934"/>
    </location>
</feature>
<feature type="compositionally biased region" description="Low complexity" evidence="5">
    <location>
        <begin position="1381"/>
        <end position="1395"/>
    </location>
</feature>
<feature type="compositionally biased region" description="Low complexity" evidence="5">
    <location>
        <begin position="847"/>
        <end position="869"/>
    </location>
</feature>
<feature type="compositionally biased region" description="Pro residues" evidence="5">
    <location>
        <begin position="1220"/>
        <end position="1229"/>
    </location>
</feature>
<evidence type="ECO:0000313" key="7">
    <source>
        <dbReference type="EMBL" id="KAF4613917.1"/>
    </source>
</evidence>
<feature type="compositionally biased region" description="Low complexity" evidence="5">
    <location>
        <begin position="571"/>
        <end position="586"/>
    </location>
</feature>
<protein>
    <recommendedName>
        <fullName evidence="6">Nucleoporin Nup159/Nup146 N-terminal domain-containing protein</fullName>
    </recommendedName>
</protein>
<feature type="compositionally biased region" description="Polar residues" evidence="5">
    <location>
        <begin position="1331"/>
        <end position="1348"/>
    </location>
</feature>
<proteinExistence type="predicted"/>
<evidence type="ECO:0000256" key="2">
    <source>
        <dbReference type="ARBA" id="ARBA00022448"/>
    </source>
</evidence>
<feature type="compositionally biased region" description="Low complexity" evidence="5">
    <location>
        <begin position="1269"/>
        <end position="1282"/>
    </location>
</feature>
<feature type="region of interest" description="Disordered" evidence="5">
    <location>
        <begin position="774"/>
        <end position="808"/>
    </location>
</feature>
<dbReference type="SUPFAM" id="SSF117289">
    <property type="entry name" value="Nucleoporin domain"/>
    <property type="match status" value="1"/>
</dbReference>
<feature type="coiled-coil region" evidence="4">
    <location>
        <begin position="1652"/>
        <end position="1722"/>
    </location>
</feature>
<feature type="compositionally biased region" description="Basic and acidic residues" evidence="5">
    <location>
        <begin position="992"/>
        <end position="1001"/>
    </location>
</feature>
<feature type="compositionally biased region" description="Low complexity" evidence="5">
    <location>
        <begin position="1876"/>
        <end position="1886"/>
    </location>
</feature>
<feature type="region of interest" description="Disordered" evidence="5">
    <location>
        <begin position="950"/>
        <end position="1425"/>
    </location>
</feature>
<feature type="compositionally biased region" description="Polar residues" evidence="5">
    <location>
        <begin position="1909"/>
        <end position="1918"/>
    </location>
</feature>
<organism evidence="7 8">
    <name type="scientific">Agrocybe pediades</name>
    <dbReference type="NCBI Taxonomy" id="84607"/>
    <lineage>
        <taxon>Eukaryota</taxon>
        <taxon>Fungi</taxon>
        <taxon>Dikarya</taxon>
        <taxon>Basidiomycota</taxon>
        <taxon>Agaricomycotina</taxon>
        <taxon>Agaricomycetes</taxon>
        <taxon>Agaricomycetidae</taxon>
        <taxon>Agaricales</taxon>
        <taxon>Agaricineae</taxon>
        <taxon>Strophariaceae</taxon>
        <taxon>Agrocybe</taxon>
    </lineage>
</organism>
<feature type="domain" description="Nucleoporin Nup159/Nup146 N-terminal" evidence="6">
    <location>
        <begin position="53"/>
        <end position="388"/>
    </location>
</feature>
<gene>
    <name evidence="7" type="ORF">D9613_007855</name>
</gene>
<feature type="compositionally biased region" description="Low complexity" evidence="5">
    <location>
        <begin position="475"/>
        <end position="513"/>
    </location>
</feature>
<reference evidence="7 8" key="1">
    <citation type="submission" date="2019-12" db="EMBL/GenBank/DDBJ databases">
        <authorList>
            <person name="Floudas D."/>
            <person name="Bentzer J."/>
            <person name="Ahren D."/>
            <person name="Johansson T."/>
            <person name="Persson P."/>
            <person name="Tunlid A."/>
        </authorList>
    </citation>
    <scope>NUCLEOTIDE SEQUENCE [LARGE SCALE GENOMIC DNA]</scope>
    <source>
        <strain evidence="7 8">CBS 102.39</strain>
    </source>
</reference>
<comment type="caution">
    <text evidence="7">The sequence shown here is derived from an EMBL/GenBank/DDBJ whole genome shotgun (WGS) entry which is preliminary data.</text>
</comment>
<feature type="region of interest" description="Disordered" evidence="5">
    <location>
        <begin position="847"/>
        <end position="934"/>
    </location>
</feature>
<dbReference type="InterPro" id="IPR015943">
    <property type="entry name" value="WD40/YVTN_repeat-like_dom_sf"/>
</dbReference>
<evidence type="ECO:0000256" key="5">
    <source>
        <dbReference type="SAM" id="MobiDB-lite"/>
    </source>
</evidence>
<dbReference type="Pfam" id="PF16755">
    <property type="entry name" value="Beta-prop_NUP159_NUP214"/>
    <property type="match status" value="1"/>
</dbReference>
<feature type="compositionally biased region" description="Basic residues" evidence="5">
    <location>
        <begin position="1853"/>
        <end position="1865"/>
    </location>
</feature>
<keyword evidence="3" id="KW-0539">Nucleus</keyword>
<feature type="region of interest" description="Disordered" evidence="5">
    <location>
        <begin position="475"/>
        <end position="520"/>
    </location>
</feature>
<comment type="subcellular location">
    <subcellularLocation>
        <location evidence="1">Nucleus</location>
    </subcellularLocation>
</comment>
<keyword evidence="8" id="KW-1185">Reference proteome</keyword>
<feature type="compositionally biased region" description="Acidic residues" evidence="5">
    <location>
        <begin position="1131"/>
        <end position="1154"/>
    </location>
</feature>
<evidence type="ECO:0000256" key="3">
    <source>
        <dbReference type="ARBA" id="ARBA00023242"/>
    </source>
</evidence>
<feature type="region of interest" description="Disordered" evidence="5">
    <location>
        <begin position="1828"/>
        <end position="1918"/>
    </location>
</feature>
<feature type="compositionally biased region" description="Low complexity" evidence="5">
    <location>
        <begin position="795"/>
        <end position="808"/>
    </location>
</feature>
<feature type="compositionally biased region" description="Acidic residues" evidence="5">
    <location>
        <begin position="1096"/>
        <end position="1109"/>
    </location>
</feature>
<keyword evidence="2" id="KW-0813">Transport</keyword>
<accession>A0A8H4VLF5</accession>
<evidence type="ECO:0000313" key="8">
    <source>
        <dbReference type="Proteomes" id="UP000521872"/>
    </source>
</evidence>
<evidence type="ECO:0000256" key="1">
    <source>
        <dbReference type="ARBA" id="ARBA00004123"/>
    </source>
</evidence>
<feature type="compositionally biased region" description="Polar residues" evidence="5">
    <location>
        <begin position="1055"/>
        <end position="1087"/>
    </location>
</feature>
<sequence length="1918" mass="200951">MDELTTLNIPSSTQISIDSVAKECPSEGFNYPSFRLLNKKTRVYLSEDHNPDPSISYRLLAVANSRGWFAAVKSQTSGSALIFSSLEDLRTTFADAKPEDNETSYTPKRVLSIPTKANLLAFSSDEAQLYVGLEDGSVVAYDSAAVLTAGTNDIQPSNRIQLQQTPLRRLVPNPGTEEGLKDLVAVVGDNFVRLLNTRLESQGGWSTNDSMPKAADVDWSPKGKHIAIGMQTGDIMTFAVNNKSNPNKHIPPTSNSTLVSLTWLGPTHTFRTSYAAPPEDSPIQHIIVLEGKSTTATYFAPDHPFPCFDRNAQRAYVVNLPKWDVDAGSSANQSLVVVGDLSSVDIEILGSIGNQWFRQSQENPLSLPLDKSMEDTKLLSLEVDLTDSTSSTPIMYAYLNDGSVQAWHMDHPKPYLPITEKNSTSVAKVNSEMSMDSGEIKNDSATAISAVAQPSFDQKSPSPFGSQTTSVFGQSSFGQNSFGQSSTTTSAFGQTSSFGSPSGGTSPFGQSSQANSSTSAFGDVKPASGFGAFGGSTGAFGSGAFGSNTTSSSGGAFSNFTSTSSFGQSSFASGSSNTDSTNASSAPTVTREASMSDSTPAFGGLSLGGSHPTGNAVNTMFGTFGQPVNDTPKETTSAFGGSLLKPAAGFGAFGALSSNSPFANNKPTPTTVSAFAPIAQSQPTTSMSSGFGQTGFATPAFGKPSFVQPAFGQSAFSSNATTTTSSIVSSGFGAFANKTVSLGGEKPASESTTSPIVSSAFGAFANKAVSLAGTEKPAVTASSPPSSDDESDMKPATTSAFGASSGSSSAFKPAAGFGAFGSLETAKSSPFFKKPDETMTVSAFGALSSAPKTPTASSSASPAFGTPSALGATKSPFAPQTPSTSAFGSGASPAFGAPSALGGAKSPFAPQTPSTPATPAPTSGGFSAFGGTTSGFAAFAGSKPSFSELLKKKDEDSGETSKAGKAEDESKEEDEVKEEQPRVSVFGTPTKPSDKEEDGKARVSVFGTPATPKSEPSASPFSETPEQETPRTSVFGTPAGTPKSAFPIIPKSEDQSSSNEQNALNKSTGSLSDRKSQTNVSASSSFVEVTAGKEESGEEDEQNVDDDGEHSDIGSFLSENFEESSYKDGDSINDESEEEDELPTVPEEDEEEEEVTNKSSDKVPVSRSPSATPQPELPSIKVSPSDDDDEDDGSSTPSKPKQTREASTTPPTTPIKEPKAPPMATPPVSSPGTPFSLGLGRPSTKPTRSSPLANAVHSGDDEEEKLATPSKPAVPVVSPKPVFGKLPLEGSGDETEQTGTETKAKRPKTPPLLSQMGPPLSGASKPGLARANTSEGSSAQPAASTSFFSLGAQPAAAASTPSLFGKPMEMPASPKPEFKRATTAPPAAVTTSPSVFGGLPPFSINSATTTPLPSGPSSLFGAPKPPMAPPIGNMFNNYGGRGPPASPAPPIVPAGGLFGGGVPTPPAAIPTLFGGKAPLASSSAPAPFTPASGSVSTSPQRTPPRPQQEVLQEGMQKECFAVVLSLMKEFKEIEGVRDEARRRFEQVYKSKGGSRYKKDLGDVTLWGLEDLPQFMKVVIQYETDLEELATWEQKQRQMLRDIRNSMLKAGTRKEEISRFNKAKDDKEFAKMLKTRTLGPEYTETQTVLRKNIRAIRDRVQKLESSLQENKKKLTQATTLKPSFKAPSLDTINRTYRNIELTIDQQSDEVARLASRIKKLRMVEQTSSPSTRDARLPDVVAHRRPVDYTPNIAETTAAALNAERSAQRLKKALLSVRKQPLFNKRAAAAPPAPLAFDTPQKTSKLGTFAFDAPIVGSLFSTPDPAMSTSEFSLPSWDLPPDDNFNPTTPLAATHGRRGGPTQRKHISVPLKRTNGESSSASSAAPPSFDWGPLPSFPSTPPAAKLPSAFMSFSTPSPQK</sequence>
<feature type="region of interest" description="Disordered" evidence="5">
    <location>
        <begin position="1480"/>
        <end position="1506"/>
    </location>
</feature>
<dbReference type="Gene3D" id="2.130.10.10">
    <property type="entry name" value="YVTN repeat-like/Quinoprotein amine dehydrogenase"/>
    <property type="match status" value="1"/>
</dbReference>
<feature type="compositionally biased region" description="Polar residues" evidence="5">
    <location>
        <begin position="1403"/>
        <end position="1417"/>
    </location>
</feature>
<feature type="compositionally biased region" description="Polar residues" evidence="5">
    <location>
        <begin position="1014"/>
        <end position="1024"/>
    </location>
</feature>
<evidence type="ECO:0000256" key="4">
    <source>
        <dbReference type="SAM" id="Coils"/>
    </source>
</evidence>
<feature type="region of interest" description="Disordered" evidence="5">
    <location>
        <begin position="571"/>
        <end position="609"/>
    </location>
</feature>
<feature type="compositionally biased region" description="Polar residues" evidence="5">
    <location>
        <begin position="587"/>
        <end position="599"/>
    </location>
</feature>
<dbReference type="GO" id="GO:0005634">
    <property type="term" value="C:nucleus"/>
    <property type="evidence" value="ECO:0007669"/>
    <property type="project" value="UniProtKB-SubCell"/>
</dbReference>
<dbReference type="InterPro" id="IPR039462">
    <property type="entry name" value="Nup159/Nup146_N"/>
</dbReference>
<feature type="compositionally biased region" description="Low complexity" evidence="5">
    <location>
        <begin position="1480"/>
        <end position="1500"/>
    </location>
</feature>